<evidence type="ECO:0000313" key="16">
    <source>
        <dbReference type="EMBL" id="GHP04946.1"/>
    </source>
</evidence>
<reference evidence="16" key="1">
    <citation type="submission" date="2020-10" db="EMBL/GenBank/DDBJ databases">
        <title>Unveiling of a novel bifunctional photoreceptor, Dualchrome1, isolated from a cosmopolitan green alga.</title>
        <authorList>
            <person name="Suzuki S."/>
            <person name="Kawachi M."/>
        </authorList>
    </citation>
    <scope>NUCLEOTIDE SEQUENCE</scope>
    <source>
        <strain evidence="16">NIES 2893</strain>
    </source>
</reference>
<dbReference type="FunFam" id="1.10.10.10:FF:000187">
    <property type="entry name" value="Transcription factor-like protein DPB"/>
    <property type="match status" value="1"/>
</dbReference>
<dbReference type="InterPro" id="IPR015648">
    <property type="entry name" value="Transcrpt_fac_DP"/>
</dbReference>
<dbReference type="Gene3D" id="1.20.140.80">
    <property type="entry name" value="Transcription factor DP"/>
    <property type="match status" value="1"/>
</dbReference>
<accession>A0A830HC57</accession>
<feature type="compositionally biased region" description="Low complexity" evidence="13">
    <location>
        <begin position="17"/>
        <end position="34"/>
    </location>
</feature>
<evidence type="ECO:0000256" key="6">
    <source>
        <dbReference type="ARBA" id="ARBA00023054"/>
    </source>
</evidence>
<feature type="region of interest" description="Disordered" evidence="13">
    <location>
        <begin position="1"/>
        <end position="55"/>
    </location>
</feature>
<keyword evidence="9 11" id="KW-0539">Nucleus</keyword>
<dbReference type="GO" id="GO:0000977">
    <property type="term" value="F:RNA polymerase II transcription regulatory region sequence-specific DNA binding"/>
    <property type="evidence" value="ECO:0007669"/>
    <property type="project" value="TreeGrafter"/>
</dbReference>
<feature type="region of interest" description="Disordered" evidence="13">
    <location>
        <begin position="137"/>
        <end position="182"/>
    </location>
</feature>
<keyword evidence="17" id="KW-1185">Reference proteome</keyword>
<keyword evidence="8 11" id="KW-0804">Transcription</keyword>
<sequence>MVPPLQELSFQQHLEPSSTTTTVSDSQQQQQQQQHSILPGDLPLLPTSTVAPMNTQTGASSAMMFTVEQALKETNTYDLAHELGFDQVVHGQQTTTPYGAPGTYPGNQKPMMATAPRGGYQPNADINTAAIHMATQLAGSSGKKAASAKGQTKAENAQNPSQHDTKPSAAPAPQEKGSKGLRHFSLKVCEKVEKKGRTTYNEVADELVLEFATPDAHANANGEPVYDEKNIRRRVYDALNVLMAMDIISKDKKKEILWKGLPSASQGEIEHLRSEKIRAASRIEKKKQYLKELEEQLEARRALIARNAASHELRPQNVNADDPASRIVALPFLLIQTARHATVDIEISQDAQLVNVDFNGTQFSIRDDNYVLRNLSHANGGN</sequence>
<keyword evidence="7 11" id="KW-0238">DNA-binding</keyword>
<dbReference type="InterPro" id="IPR036388">
    <property type="entry name" value="WH-like_DNA-bd_sf"/>
</dbReference>
<dbReference type="SUPFAM" id="SSF46785">
    <property type="entry name" value="Winged helix' DNA-binding domain"/>
    <property type="match status" value="1"/>
</dbReference>
<dbReference type="CDD" id="cd14458">
    <property type="entry name" value="DP_DD"/>
    <property type="match status" value="1"/>
</dbReference>
<organism evidence="16 17">
    <name type="scientific">Pycnococcus provasolii</name>
    <dbReference type="NCBI Taxonomy" id="41880"/>
    <lineage>
        <taxon>Eukaryota</taxon>
        <taxon>Viridiplantae</taxon>
        <taxon>Chlorophyta</taxon>
        <taxon>Pseudoscourfieldiophyceae</taxon>
        <taxon>Pseudoscourfieldiales</taxon>
        <taxon>Pycnococcaceae</taxon>
        <taxon>Pycnococcus</taxon>
    </lineage>
</organism>
<evidence type="ECO:0000256" key="11">
    <source>
        <dbReference type="RuleBase" id="RU003796"/>
    </source>
</evidence>
<dbReference type="PANTHER" id="PTHR12548">
    <property type="entry name" value="TRANSCRIPTION FACTOR DP"/>
    <property type="match status" value="1"/>
</dbReference>
<evidence type="ECO:0000256" key="8">
    <source>
        <dbReference type="ARBA" id="ARBA00023163"/>
    </source>
</evidence>
<evidence type="ECO:0000259" key="15">
    <source>
        <dbReference type="SMART" id="SM01372"/>
    </source>
</evidence>
<feature type="coiled-coil region" evidence="12">
    <location>
        <begin position="276"/>
        <end position="306"/>
    </location>
</feature>
<dbReference type="OrthoDB" id="552115at2759"/>
<keyword evidence="5 11" id="KW-0805">Transcription regulation</keyword>
<evidence type="ECO:0008006" key="18">
    <source>
        <dbReference type="Google" id="ProtNLM"/>
    </source>
</evidence>
<feature type="compositionally biased region" description="Polar residues" evidence="13">
    <location>
        <begin position="153"/>
        <end position="162"/>
    </location>
</feature>
<evidence type="ECO:0000256" key="4">
    <source>
        <dbReference type="ARBA" id="ARBA00022490"/>
    </source>
</evidence>
<dbReference type="Pfam" id="PF02319">
    <property type="entry name" value="WHD_E2F_TDP"/>
    <property type="match status" value="1"/>
</dbReference>
<comment type="caution">
    <text evidence="16">The sequence shown here is derived from an EMBL/GenBank/DDBJ whole genome shotgun (WGS) entry which is preliminary data.</text>
</comment>
<dbReference type="PANTHER" id="PTHR12548:SF9">
    <property type="entry name" value="TRANSCRIPTION FACTOR DP"/>
    <property type="match status" value="1"/>
</dbReference>
<dbReference type="SMART" id="SM01138">
    <property type="entry name" value="DP"/>
    <property type="match status" value="1"/>
</dbReference>
<evidence type="ECO:0000259" key="14">
    <source>
        <dbReference type="SMART" id="SM01138"/>
    </source>
</evidence>
<keyword evidence="6 12" id="KW-0175">Coiled coil</keyword>
<dbReference type="InterPro" id="IPR037241">
    <property type="entry name" value="E2F-DP_heterodim"/>
</dbReference>
<gene>
    <name evidence="16" type="ORF">PPROV_000369800</name>
</gene>
<name>A0A830HC57_9CHLO</name>
<feature type="domain" description="Transcription factor DP C-terminal" evidence="14">
    <location>
        <begin position="267"/>
        <end position="377"/>
    </location>
</feature>
<dbReference type="InterPro" id="IPR003316">
    <property type="entry name" value="E2F_WHTH_DNA-bd_dom"/>
</dbReference>
<proteinExistence type="inferred from homology"/>
<evidence type="ECO:0000256" key="10">
    <source>
        <dbReference type="ARBA" id="ARBA00023306"/>
    </source>
</evidence>
<dbReference type="GO" id="GO:0000981">
    <property type="term" value="F:DNA-binding transcription factor activity, RNA polymerase II-specific"/>
    <property type="evidence" value="ECO:0007669"/>
    <property type="project" value="TreeGrafter"/>
</dbReference>
<evidence type="ECO:0000256" key="1">
    <source>
        <dbReference type="ARBA" id="ARBA00004123"/>
    </source>
</evidence>
<evidence type="ECO:0000256" key="5">
    <source>
        <dbReference type="ARBA" id="ARBA00023015"/>
    </source>
</evidence>
<feature type="compositionally biased region" description="Polar residues" evidence="13">
    <location>
        <begin position="46"/>
        <end position="55"/>
    </location>
</feature>
<dbReference type="GO" id="GO:0051726">
    <property type="term" value="P:regulation of cell cycle"/>
    <property type="evidence" value="ECO:0007669"/>
    <property type="project" value="InterPro"/>
</dbReference>
<evidence type="ECO:0000256" key="12">
    <source>
        <dbReference type="SAM" id="Coils"/>
    </source>
</evidence>
<dbReference type="Gene3D" id="1.10.10.10">
    <property type="entry name" value="Winged helix-like DNA-binding domain superfamily/Winged helix DNA-binding domain"/>
    <property type="match status" value="1"/>
</dbReference>
<evidence type="ECO:0000256" key="3">
    <source>
        <dbReference type="ARBA" id="ARBA00010940"/>
    </source>
</evidence>
<evidence type="ECO:0000256" key="7">
    <source>
        <dbReference type="ARBA" id="ARBA00023125"/>
    </source>
</evidence>
<comment type="subcellular location">
    <subcellularLocation>
        <location evidence="2">Cytoplasm</location>
    </subcellularLocation>
    <subcellularLocation>
        <location evidence="1 11">Nucleus</location>
    </subcellularLocation>
</comment>
<evidence type="ECO:0000256" key="9">
    <source>
        <dbReference type="ARBA" id="ARBA00023242"/>
    </source>
</evidence>
<dbReference type="InterPro" id="IPR014889">
    <property type="entry name" value="Transc_factor_DP_C"/>
</dbReference>
<keyword evidence="10" id="KW-0131">Cell cycle</keyword>
<comment type="similarity">
    <text evidence="3 11">Belongs to the E2F/DP family.</text>
</comment>
<keyword evidence="4" id="KW-0963">Cytoplasm</keyword>
<feature type="compositionally biased region" description="Low complexity" evidence="13">
    <location>
        <begin position="138"/>
        <end position="150"/>
    </location>
</feature>
<dbReference type="AlphaFoldDB" id="A0A830HC57"/>
<evidence type="ECO:0000313" key="17">
    <source>
        <dbReference type="Proteomes" id="UP000660262"/>
    </source>
</evidence>
<dbReference type="InterPro" id="IPR038168">
    <property type="entry name" value="TF_DP_C_sf"/>
</dbReference>
<dbReference type="EMBL" id="BNJQ01000009">
    <property type="protein sequence ID" value="GHP04946.1"/>
    <property type="molecule type" value="Genomic_DNA"/>
</dbReference>
<dbReference type="Proteomes" id="UP000660262">
    <property type="component" value="Unassembled WGS sequence"/>
</dbReference>
<dbReference type="GO" id="GO:0005737">
    <property type="term" value="C:cytoplasm"/>
    <property type="evidence" value="ECO:0007669"/>
    <property type="project" value="UniProtKB-SubCell"/>
</dbReference>
<dbReference type="SUPFAM" id="SSF144074">
    <property type="entry name" value="E2F-DP heterodimerization region"/>
    <property type="match status" value="1"/>
</dbReference>
<protein>
    <recommendedName>
        <fullName evidence="18">Transcription factor</fullName>
    </recommendedName>
</protein>
<evidence type="ECO:0000256" key="2">
    <source>
        <dbReference type="ARBA" id="ARBA00004496"/>
    </source>
</evidence>
<dbReference type="InterPro" id="IPR036390">
    <property type="entry name" value="WH_DNA-bd_sf"/>
</dbReference>
<dbReference type="Pfam" id="PF08781">
    <property type="entry name" value="DP"/>
    <property type="match status" value="1"/>
</dbReference>
<dbReference type="SMART" id="SM01372">
    <property type="entry name" value="E2F_TDP"/>
    <property type="match status" value="1"/>
</dbReference>
<dbReference type="GO" id="GO:0070176">
    <property type="term" value="C:DRM complex"/>
    <property type="evidence" value="ECO:0007669"/>
    <property type="project" value="UniProtKB-ARBA"/>
</dbReference>
<feature type="domain" description="E2F/DP family winged-helix DNA-binding" evidence="15">
    <location>
        <begin position="176"/>
        <end position="260"/>
    </location>
</feature>
<evidence type="ECO:0000256" key="13">
    <source>
        <dbReference type="SAM" id="MobiDB-lite"/>
    </source>
</evidence>